<accession>C4ZLX3</accession>
<dbReference type="eggNOG" id="COG1380">
    <property type="taxonomic scope" value="Bacteria"/>
</dbReference>
<sequence>MIAALTLLLVFQLVGEVIARALALPIPGPVIGMALLFLALLVRGGPGEDLRQTSGQLLQHLSLLFVPAGTGIVIYGDRIAAEWLPLVVALFLSTFLALAVTALVLQALTHKRPKPTTEAGK</sequence>
<keyword evidence="9" id="KW-1185">Reference proteome</keyword>
<evidence type="ECO:0000313" key="8">
    <source>
        <dbReference type="EMBL" id="TXH79643.1"/>
    </source>
</evidence>
<dbReference type="PANTHER" id="PTHR33931:SF2">
    <property type="entry name" value="HOLIN-LIKE PROTEIN CIDA"/>
    <property type="match status" value="1"/>
</dbReference>
<gene>
    <name evidence="7" type="ordered locus">Tmz1t_1269</name>
    <name evidence="8" type="ORF">E6Q80_19995</name>
</gene>
<evidence type="ECO:0000256" key="5">
    <source>
        <dbReference type="ARBA" id="ARBA00023136"/>
    </source>
</evidence>
<dbReference type="OrthoDB" id="385012at2"/>
<evidence type="ECO:0000313" key="9">
    <source>
        <dbReference type="Proteomes" id="UP000002186"/>
    </source>
</evidence>
<reference evidence="8 10" key="3">
    <citation type="submission" date="2018-09" db="EMBL/GenBank/DDBJ databases">
        <title>Metagenome Assembled Genomes from an Advanced Water Purification Facility.</title>
        <authorList>
            <person name="Stamps B.W."/>
            <person name="Spear J.R."/>
        </authorList>
    </citation>
    <scope>NUCLEOTIDE SEQUENCE [LARGE SCALE GENOMIC DNA]</scope>
    <source>
        <strain evidence="8">Bin_27_1</strain>
    </source>
</reference>
<feature type="transmembrane region" description="Helical" evidence="6">
    <location>
        <begin position="29"/>
        <end position="45"/>
    </location>
</feature>
<reference evidence="7 9" key="2">
    <citation type="journal article" date="2012" name="Stand. Genomic Sci.">
        <title>Complete genome sequence of Thauera aminoaromatica strain MZ1T.</title>
        <authorList>
            <person name="Jiang K."/>
            <person name="Sanseverino J."/>
            <person name="Chauhan A."/>
            <person name="Lucas S."/>
            <person name="Copeland A."/>
            <person name="Lapidus A."/>
            <person name="Del Rio T.G."/>
            <person name="Dalin E."/>
            <person name="Tice H."/>
            <person name="Bruce D."/>
            <person name="Goodwin L."/>
            <person name="Pitluck S."/>
            <person name="Sims D."/>
            <person name="Brettin T."/>
            <person name="Detter J.C."/>
            <person name="Han C."/>
            <person name="Chang Y.J."/>
            <person name="Larimer F."/>
            <person name="Land M."/>
            <person name="Hauser L."/>
            <person name="Kyrpides N.C."/>
            <person name="Mikhailova N."/>
            <person name="Moser S."/>
            <person name="Jegier P."/>
            <person name="Close D."/>
            <person name="Debruyn J.M."/>
            <person name="Wang Y."/>
            <person name="Layton A.C."/>
            <person name="Allen M.S."/>
            <person name="Sayler G.S."/>
        </authorList>
    </citation>
    <scope>NUCLEOTIDE SEQUENCE [LARGE SCALE GENOMIC DNA]</scope>
    <source>
        <strain evidence="7 9">MZ1T</strain>
    </source>
</reference>
<evidence type="ECO:0000256" key="2">
    <source>
        <dbReference type="ARBA" id="ARBA00022475"/>
    </source>
</evidence>
<proteinExistence type="predicted"/>
<feature type="transmembrane region" description="Helical" evidence="6">
    <location>
        <begin position="57"/>
        <end position="77"/>
    </location>
</feature>
<name>C4ZLX3_THASP</name>
<accession>A0A5C7S7Q6</accession>
<protein>
    <submittedName>
        <fullName evidence="7 8">LrgA family protein</fullName>
    </submittedName>
</protein>
<evidence type="ECO:0000313" key="10">
    <source>
        <dbReference type="Proteomes" id="UP000321192"/>
    </source>
</evidence>
<dbReference type="PANTHER" id="PTHR33931">
    <property type="entry name" value="HOLIN-LIKE PROTEIN CIDA-RELATED"/>
    <property type="match status" value="1"/>
</dbReference>
<evidence type="ECO:0000313" key="7">
    <source>
        <dbReference type="EMBL" id="ACK54028.1"/>
    </source>
</evidence>
<evidence type="ECO:0000256" key="3">
    <source>
        <dbReference type="ARBA" id="ARBA00022692"/>
    </source>
</evidence>
<keyword evidence="2" id="KW-1003">Cell membrane</keyword>
<dbReference type="EMBL" id="CP001281">
    <property type="protein sequence ID" value="ACK54028.1"/>
    <property type="molecule type" value="Genomic_DNA"/>
</dbReference>
<dbReference type="InterPro" id="IPR005538">
    <property type="entry name" value="LrgA/CidA"/>
</dbReference>
<dbReference type="STRING" id="85643.Tmz1t_1269"/>
<evidence type="ECO:0000256" key="6">
    <source>
        <dbReference type="SAM" id="Phobius"/>
    </source>
</evidence>
<dbReference type="Proteomes" id="UP000321192">
    <property type="component" value="Unassembled WGS sequence"/>
</dbReference>
<dbReference type="RefSeq" id="WP_004310242.1">
    <property type="nucleotide sequence ID" value="NC_011662.2"/>
</dbReference>
<dbReference type="GO" id="GO:0005886">
    <property type="term" value="C:plasma membrane"/>
    <property type="evidence" value="ECO:0007669"/>
    <property type="project" value="UniProtKB-SubCell"/>
</dbReference>
<dbReference type="Pfam" id="PF03788">
    <property type="entry name" value="LrgA"/>
    <property type="match status" value="1"/>
</dbReference>
<evidence type="ECO:0000256" key="1">
    <source>
        <dbReference type="ARBA" id="ARBA00004651"/>
    </source>
</evidence>
<keyword evidence="4 6" id="KW-1133">Transmembrane helix</keyword>
<dbReference type="HOGENOM" id="CLU_113736_4_3_4"/>
<dbReference type="KEGG" id="tmz:Tmz1t_1269"/>
<dbReference type="AlphaFoldDB" id="C4ZLX3"/>
<evidence type="ECO:0000256" key="4">
    <source>
        <dbReference type="ARBA" id="ARBA00022989"/>
    </source>
</evidence>
<dbReference type="EMBL" id="SSFD01000339">
    <property type="protein sequence ID" value="TXH79643.1"/>
    <property type="molecule type" value="Genomic_DNA"/>
</dbReference>
<comment type="subcellular location">
    <subcellularLocation>
        <location evidence="1">Cell membrane</location>
        <topology evidence="1">Multi-pass membrane protein</topology>
    </subcellularLocation>
</comment>
<organism evidence="7 9">
    <name type="scientific">Thauera aminoaromatica</name>
    <dbReference type="NCBI Taxonomy" id="164330"/>
    <lineage>
        <taxon>Bacteria</taxon>
        <taxon>Pseudomonadati</taxon>
        <taxon>Pseudomonadota</taxon>
        <taxon>Betaproteobacteria</taxon>
        <taxon>Rhodocyclales</taxon>
        <taxon>Zoogloeaceae</taxon>
        <taxon>Thauera</taxon>
    </lineage>
</organism>
<keyword evidence="5 6" id="KW-0472">Membrane</keyword>
<reference evidence="9" key="1">
    <citation type="submission" date="2009-05" db="EMBL/GenBank/DDBJ databases">
        <title>Complete sequence of chromosome of Thauera sp. MZ1T.</title>
        <authorList>
            <consortium name="US DOE Joint Genome Institute"/>
            <person name="Lucas S."/>
            <person name="Copeland A."/>
            <person name="Lapidus A."/>
            <person name="Glavina del Rio T."/>
            <person name="Dalin E."/>
            <person name="Tice H."/>
            <person name="Bruce D."/>
            <person name="Goodwin L."/>
            <person name="Pitluck S."/>
            <person name="Sims D."/>
            <person name="Brettin T."/>
            <person name="Detter J.C."/>
            <person name="Han C."/>
            <person name="Larimer F."/>
            <person name="Land M."/>
            <person name="Hauser L."/>
            <person name="Kyrpides N."/>
            <person name="Mikhailova N."/>
            <person name="Sayler G.S."/>
        </authorList>
    </citation>
    <scope>NUCLEOTIDE SEQUENCE [LARGE SCALE GENOMIC DNA]</scope>
    <source>
        <strain evidence="9">MZ1T</strain>
    </source>
</reference>
<feature type="transmembrane region" description="Helical" evidence="6">
    <location>
        <begin position="83"/>
        <end position="105"/>
    </location>
</feature>
<keyword evidence="3 6" id="KW-0812">Transmembrane</keyword>
<dbReference type="Proteomes" id="UP000002186">
    <property type="component" value="Chromosome"/>
</dbReference>